<feature type="compositionally biased region" description="Basic and acidic residues" evidence="1">
    <location>
        <begin position="1212"/>
        <end position="1236"/>
    </location>
</feature>
<feature type="compositionally biased region" description="Basic and acidic residues" evidence="1">
    <location>
        <begin position="744"/>
        <end position="754"/>
    </location>
</feature>
<feature type="region of interest" description="Disordered" evidence="1">
    <location>
        <begin position="708"/>
        <end position="860"/>
    </location>
</feature>
<dbReference type="VEuPathDB" id="ToxoDB:TGME49_201820"/>
<feature type="region of interest" description="Disordered" evidence="1">
    <location>
        <begin position="1820"/>
        <end position="1847"/>
    </location>
</feature>
<dbReference type="EMBL" id="KE138829">
    <property type="protein sequence ID" value="EPT30278.1"/>
    <property type="molecule type" value="Genomic_DNA"/>
</dbReference>
<feature type="region of interest" description="Disordered" evidence="1">
    <location>
        <begin position="1209"/>
        <end position="1237"/>
    </location>
</feature>
<feature type="region of interest" description="Disordered" evidence="1">
    <location>
        <begin position="149"/>
        <end position="175"/>
    </location>
</feature>
<feature type="region of interest" description="Disordered" evidence="1">
    <location>
        <begin position="2540"/>
        <end position="2566"/>
    </location>
</feature>
<feature type="compositionally biased region" description="Basic and acidic residues" evidence="1">
    <location>
        <begin position="918"/>
        <end position="940"/>
    </location>
</feature>
<feature type="region of interest" description="Disordered" evidence="1">
    <location>
        <begin position="2460"/>
        <end position="2485"/>
    </location>
</feature>
<proteinExistence type="predicted"/>
<accession>S8F9G0</accession>
<feature type="compositionally biased region" description="Low complexity" evidence="1">
    <location>
        <begin position="1697"/>
        <end position="1710"/>
    </location>
</feature>
<feature type="region of interest" description="Disordered" evidence="1">
    <location>
        <begin position="1483"/>
        <end position="1541"/>
    </location>
</feature>
<dbReference type="OrthoDB" id="428826at2759"/>
<evidence type="ECO:0000313" key="2">
    <source>
        <dbReference type="EMBL" id="EPT30278.1"/>
    </source>
</evidence>
<sequence>MSNDASSCVELPSQPVEDKDILLAAPGEAPLLFAPRPRSTMCLSSLADFASTCASMLDGPHQVPGSAQVSPGSPRENAKAFPFFQSKQIRLLSPPAQSRCRCVLSPTLAEAGLEPNALLPPPHPAPDMVEAFAIGAPRHRVRGRETLFSLEGSPSGAASSTRLLSPGAPETPQEAKPCCAGEMLKVGGPVAPLGFETDLGLGDGQEEGGARAAWMRSDDGRAPLREDFERSDTTQKVFFQKRESVLLLEVGDPRASSWPRILYSSDEFPEAHSTNSRDFYREIGNENAFSSPKRTAFSSLSRTPAGMEETLVSSSANWESPGFFGQPGIPPHATPTLLTEICVEKKGPPALRAPLFSVYTLSESLRGQAQGQEANVGVPGYFPSREDTDGSPATENKSFGVEFSESLKVRKEDCEAGPGGHLENASLPLPPSPTRGGRDRLIIEETRRGRPHGVLRQAKSFPASNAPCETPAGPKDQAGMARPSGTDGEIPLDPRSFSWISPHTSSLLTSIPDASWAQATSSVREEGGTPDLNFLSRQRLSRDSVSATSRPSTPSNRRDLHASLPLGEVSGVQTPPSAGSEAGAWAWPGGAETSRSTPSRATPGSVFPTSGVSTAENRLPPQPPSAETPVTPLAGNAALFVVWPATAPGRQANLLPTVAPPEYAWDGGRLSGSFPCTVQLEGGQYEVGGLPEEQRERQQDVLEGEAGDAIAVSSGGTGGARESRRRPASRRVARQKAQAGGAEEGERGDVEGGRERRRGRPRKASQSGSVLAKTRTSTPENQCVQTEDSEDLRHSKPLARGAAAASALSSAGERNPGQPRLSHLSAGGKSETRPQKPVEELLRPSSPADGAKFGLDVRQPASEALRSTYTWRAGGELATARVGGVSPVGKNDADQTGREFCPLSATQSRDGFPFDCVFRGHESGEVSDSPRVREEAKVVAENEGEGDVERPASSRVSWTHSDSASVSSEKSKTSFDECDQAPSASGRTVGDEGAAGVRSRSGQGGEEESAARERGSEMKSDDTRHTRMPTPCDERRNAHPVRGDSTEWRATTAETETPSSFWKAPVCAAKQASREPSSGDAKPANHASAEVQGTHALALLSDPGTAWGRQVPGEPDGRREADACTAKMASSLVRSDEDFRASPSRSAGCPGETSFLEDTVETPGAAPTVQRVPLSPSFSSGATGLPSGEAGLHLGSSVLCVPTANSSVRTLEGSEKQSESRPSFESESGGKTHPDESIVLPSSALHCRPSQPPAALCTSLPRGSLSSSHDTLPSVSSLSSPAPSSLSPCFSASLPQFVQQSSPVEKGSPSVSFSVPWSSPACAPWSASSSEALQAVLARAERTGEERVAQEAAVSAGRAAEEPFGSPGVALDSREEIEKESSPGTVSQLPRKRSMCHQQEAHSTRVVRRRSGKGERREEELLHMDSAATPVSLELERTHKMSVCKSPTDDRETAWDGRAFSAGIGATQPMHAVPALRANSLRAAEASRQPGDLRPAGEAAAPREGTANGSAGSRHQGRRWGPARGESPQFFPGLSDATGQESFKENCARNRGVGHTDDGDGLALATLLSLPNTGDETSESVDPSLAAACDPKGKAPGAETGGKRRRYPLTNTALESAPRREEEATGRCALGARCEGEASSQEMPSTALPAAWSEGRLSGVSVALPGVQARARELETTFLSQNAQDGQAELSDHRAETQTGATTAAPGGCAESELDSKHCDTKMHAAALAAPSTADSTPVGHEPELGAEKKARILEEATRGVFTPEPGVDGGIGSPSRVPPPIFLQTPCSVAANAEEKTHAELRPPTLPPSMPTAWPVCPGAPGRRETPAGGAGTHAPPLEPNEGPQPAGGVCGGEALVCAPSGDERVPDEGGTEAGVLAQTVPFFAETQTQTACSWVHRNEAKHAPELPSLESMETTVGSSAEEARKAGSLPTAVFPTASGLHPASQEADSTPGHEATPTNAVSEGLAVASPFAVALETGAAWRPWSWNGDRFGPWGADPAMLRRMRTQELLQDAAPASPERGSPASCGPAVGGETWGLGAAVGPSAGSGSSHGGAGPCVKQGIPVHAVPSARPSCLSLDPPRASGSLAEGLPAVLSASSPAWPRNAQALFPCLPGFVESGPQASPLAGLAAGPSGASPPVFDPGLSPFGAHELQPRAGLREGDYAPSVEPRSPGTGYPSVSGPGAPAEAPQPPFAFATVGTVPRGPGRDSGTLELDEPGKRTLPIQGDAGLRGPTEERESMLDLSDARWRDLRRQGYFRLGDKGRTSIKSRIARELRANPELRAQAAAVSGVRSATTKQLYQLAELCGFYDVLPPQFQPAARAADSLHAPVASETPDQQAPGGVSARGHARVVRTPQQERLPALEGSPLHARSEGQSSSAFADELISGRSEECTTWPAFTGASDHTGRAKVAGDSAQEHRYVPGSLAQTQSLPLKASSHGFEFPACYSSGDMAFVQEARESPPAPQPTEDCGPGLARDSPLGERLYTGQEPPFSFCMQRGLAEPSGSPSEFRFGVSAFQAFQTNARLVAGASGVSPALGLPSPQNGGTSRCLDSPPGSGAGTQCLSPSSDTSLCSTTHSSCLSRSAGLKLFDVRGGTRVEEGKLVASAAPGLPVFGEAVRHVGQ</sequence>
<protein>
    <submittedName>
        <fullName evidence="2">Uncharacterized protein</fullName>
    </submittedName>
</protein>
<dbReference type="Proteomes" id="UP000001529">
    <property type="component" value="Chromosome VIIa"/>
</dbReference>
<feature type="compositionally biased region" description="Basic residues" evidence="1">
    <location>
        <begin position="723"/>
        <end position="734"/>
    </location>
</feature>
<organism evidence="2 3">
    <name type="scientific">Toxoplasma gondii (strain ATCC 50611 / Me49)</name>
    <dbReference type="NCBI Taxonomy" id="508771"/>
    <lineage>
        <taxon>Eukaryota</taxon>
        <taxon>Sar</taxon>
        <taxon>Alveolata</taxon>
        <taxon>Apicomplexa</taxon>
        <taxon>Conoidasida</taxon>
        <taxon>Coccidia</taxon>
        <taxon>Eucoccidiorida</taxon>
        <taxon>Eimeriorina</taxon>
        <taxon>Sarcocystidae</taxon>
        <taxon>Toxoplasma</taxon>
    </lineage>
</organism>
<feature type="compositionally biased region" description="Low complexity" evidence="1">
    <location>
        <begin position="576"/>
        <end position="592"/>
    </location>
</feature>
<feature type="compositionally biased region" description="Polar residues" evidence="1">
    <location>
        <begin position="764"/>
        <end position="786"/>
    </location>
</feature>
<dbReference type="EMBL" id="CM002041">
    <property type="protein sequence ID" value="EPT30278.1"/>
    <property type="molecule type" value="Genomic_DNA"/>
</dbReference>
<feature type="compositionally biased region" description="Basic and acidic residues" evidence="1">
    <location>
        <begin position="1032"/>
        <end position="1047"/>
    </location>
</feature>
<dbReference type="RefSeq" id="XP_018637430.1">
    <property type="nucleotide sequence ID" value="XM_018779178.1"/>
</dbReference>
<reference evidence="2" key="1">
    <citation type="submission" date="2013-04" db="EMBL/GenBank/DDBJ databases">
        <authorList>
            <person name="Sibley D."/>
            <person name="Venepally P."/>
            <person name="Karamycheva S."/>
            <person name="Hadjithomas M."/>
            <person name="Khan A."/>
            <person name="Brunk B."/>
            <person name="Roos D."/>
            <person name="Caler E."/>
            <person name="Lorenzi H."/>
        </authorList>
    </citation>
    <scope>NUCLEOTIDE SEQUENCE [LARGE SCALE GENOMIC DNA]</scope>
    <source>
        <strain evidence="2">ME49</strain>
    </source>
</reference>
<feature type="region of interest" description="Disordered" evidence="1">
    <location>
        <begin position="882"/>
        <end position="1189"/>
    </location>
</feature>
<evidence type="ECO:0000256" key="1">
    <source>
        <dbReference type="SAM" id="MobiDB-lite"/>
    </source>
</evidence>
<feature type="region of interest" description="Disordered" evidence="1">
    <location>
        <begin position="367"/>
        <end position="400"/>
    </location>
</feature>
<feature type="region of interest" description="Disordered" evidence="1">
    <location>
        <begin position="1934"/>
        <end position="1960"/>
    </location>
</feature>
<feature type="compositionally biased region" description="Basic and acidic residues" evidence="1">
    <location>
        <begin position="830"/>
        <end position="842"/>
    </location>
</feature>
<keyword evidence="3" id="KW-1185">Reference proteome</keyword>
<feature type="compositionally biased region" description="Polar residues" evidence="1">
    <location>
        <begin position="535"/>
        <end position="555"/>
    </location>
</feature>
<feature type="region of interest" description="Disordered" evidence="1">
    <location>
        <begin position="2162"/>
        <end position="2240"/>
    </location>
</feature>
<gene>
    <name evidence="2" type="ORF">TGME49_201820</name>
</gene>
<feature type="region of interest" description="Disordered" evidence="1">
    <location>
        <begin position="2355"/>
        <end position="2382"/>
    </location>
</feature>
<feature type="compositionally biased region" description="Basic and acidic residues" evidence="1">
    <location>
        <begin position="436"/>
        <end position="448"/>
    </location>
</feature>
<dbReference type="GeneID" id="7894036"/>
<feature type="compositionally biased region" description="Low complexity" evidence="1">
    <location>
        <begin position="798"/>
        <end position="812"/>
    </location>
</feature>
<dbReference type="KEGG" id="tgo:TGME49_201820"/>
<feature type="region of interest" description="Disordered" evidence="1">
    <location>
        <begin position="1573"/>
        <end position="1611"/>
    </location>
</feature>
<feature type="region of interest" description="Disordered" evidence="1">
    <location>
        <begin position="1354"/>
        <end position="1420"/>
    </location>
</feature>
<evidence type="ECO:0000313" key="3">
    <source>
        <dbReference type="Proteomes" id="UP000001529"/>
    </source>
</evidence>
<feature type="region of interest" description="Disordered" evidence="1">
    <location>
        <begin position="1683"/>
        <end position="1714"/>
    </location>
</feature>
<name>S8F9G0_TOXGM</name>
<feature type="region of interest" description="Disordered" evidence="1">
    <location>
        <begin position="519"/>
        <end position="627"/>
    </location>
</feature>
<feature type="compositionally biased region" description="Polar residues" evidence="1">
    <location>
        <begin position="593"/>
        <end position="616"/>
    </location>
</feature>
<feature type="compositionally biased region" description="Basic and acidic residues" evidence="1">
    <location>
        <begin position="1009"/>
        <end position="1025"/>
    </location>
</feature>
<feature type="region of interest" description="Disordered" evidence="1">
    <location>
        <begin position="413"/>
        <end position="497"/>
    </location>
</feature>
<feature type="compositionally biased region" description="Basic and acidic residues" evidence="1">
    <location>
        <begin position="1372"/>
        <end position="1381"/>
    </location>
</feature>